<evidence type="ECO:0000256" key="1">
    <source>
        <dbReference type="SAM" id="MobiDB-lite"/>
    </source>
</evidence>
<evidence type="ECO:0000313" key="3">
    <source>
        <dbReference type="Proteomes" id="UP001604336"/>
    </source>
</evidence>
<organism evidence="2 3">
    <name type="scientific">Abeliophyllum distichum</name>
    <dbReference type="NCBI Taxonomy" id="126358"/>
    <lineage>
        <taxon>Eukaryota</taxon>
        <taxon>Viridiplantae</taxon>
        <taxon>Streptophyta</taxon>
        <taxon>Embryophyta</taxon>
        <taxon>Tracheophyta</taxon>
        <taxon>Spermatophyta</taxon>
        <taxon>Magnoliopsida</taxon>
        <taxon>eudicotyledons</taxon>
        <taxon>Gunneridae</taxon>
        <taxon>Pentapetalae</taxon>
        <taxon>asterids</taxon>
        <taxon>lamiids</taxon>
        <taxon>Lamiales</taxon>
        <taxon>Oleaceae</taxon>
        <taxon>Forsythieae</taxon>
        <taxon>Abeliophyllum</taxon>
    </lineage>
</organism>
<dbReference type="Proteomes" id="UP001604336">
    <property type="component" value="Unassembled WGS sequence"/>
</dbReference>
<dbReference type="EMBL" id="JBFOLK010000010">
    <property type="protein sequence ID" value="KAL2479582.1"/>
    <property type="molecule type" value="Genomic_DNA"/>
</dbReference>
<feature type="compositionally biased region" description="Polar residues" evidence="1">
    <location>
        <begin position="108"/>
        <end position="120"/>
    </location>
</feature>
<protein>
    <submittedName>
        <fullName evidence="2">Uncharacterized protein</fullName>
    </submittedName>
</protein>
<reference evidence="3" key="1">
    <citation type="submission" date="2024-07" db="EMBL/GenBank/DDBJ databases">
        <title>Two chromosome-level genome assemblies of Korean endemic species Abeliophyllum distichum and Forsythia ovata (Oleaceae).</title>
        <authorList>
            <person name="Jang H."/>
        </authorList>
    </citation>
    <scope>NUCLEOTIDE SEQUENCE [LARGE SCALE GENOMIC DNA]</scope>
</reference>
<dbReference type="AlphaFoldDB" id="A0ABD1QTP8"/>
<comment type="caution">
    <text evidence="2">The sequence shown here is derived from an EMBL/GenBank/DDBJ whole genome shotgun (WGS) entry which is preliminary data.</text>
</comment>
<feature type="region of interest" description="Disordered" evidence="1">
    <location>
        <begin position="1"/>
        <end position="20"/>
    </location>
</feature>
<gene>
    <name evidence="2" type="ORF">Adt_32548</name>
</gene>
<sequence>MINYSRLSPTTEETCNWQPNNKSTRGLILNARTALGRFLQLVPLKGTSLAQEPLPLGLDNLSCSKRKEQVSLKSLSHWDSAISLVPNARNKRRSSTSPIGTRPPRSRASPTGTRQSLMFH</sequence>
<name>A0ABD1QTP8_9LAMI</name>
<feature type="region of interest" description="Disordered" evidence="1">
    <location>
        <begin position="86"/>
        <end position="120"/>
    </location>
</feature>
<keyword evidence="3" id="KW-1185">Reference proteome</keyword>
<evidence type="ECO:0000313" key="2">
    <source>
        <dbReference type="EMBL" id="KAL2479582.1"/>
    </source>
</evidence>
<proteinExistence type="predicted"/>
<accession>A0ABD1QTP8</accession>